<organism evidence="2 3">
    <name type="scientific">Enterococcus casseliflavus ATCC 12755</name>
    <dbReference type="NCBI Taxonomy" id="888066"/>
    <lineage>
        <taxon>Bacteria</taxon>
        <taxon>Bacillati</taxon>
        <taxon>Bacillota</taxon>
        <taxon>Bacilli</taxon>
        <taxon>Lactobacillales</taxon>
        <taxon>Enterococcaceae</taxon>
        <taxon>Enterococcus</taxon>
    </lineage>
</organism>
<proteinExistence type="predicted"/>
<evidence type="ECO:0000313" key="3">
    <source>
        <dbReference type="Proteomes" id="UP000004835"/>
    </source>
</evidence>
<protein>
    <submittedName>
        <fullName evidence="2">Uncharacterized protein</fullName>
    </submittedName>
</protein>
<gene>
    <name evidence="2" type="ORF">HMPREF9087_0760</name>
</gene>
<reference evidence="2 3" key="1">
    <citation type="submission" date="2011-01" db="EMBL/GenBank/DDBJ databases">
        <authorList>
            <person name="Muzny D."/>
            <person name="Qin X."/>
            <person name="Deng J."/>
            <person name="Jiang H."/>
            <person name="Liu Y."/>
            <person name="Qu J."/>
            <person name="Song X.-Z."/>
            <person name="Zhang L."/>
            <person name="Thornton R."/>
            <person name="Coyle M."/>
            <person name="Francisco L."/>
            <person name="Jackson L."/>
            <person name="Javaid M."/>
            <person name="Korchina V."/>
            <person name="Kovar C."/>
            <person name="Mata R."/>
            <person name="Mathew T."/>
            <person name="Ngo R."/>
            <person name="Nguyen L."/>
            <person name="Nguyen N."/>
            <person name="Okwuonu G."/>
            <person name="Ongeri F."/>
            <person name="Pham C."/>
            <person name="Simmons D."/>
            <person name="Wilczek-Boney K."/>
            <person name="Hale W."/>
            <person name="Jakkamsetti A."/>
            <person name="Pham P."/>
            <person name="Ruth R."/>
            <person name="San Lucas F."/>
            <person name="Warren J."/>
            <person name="Zhang J."/>
            <person name="Zhao Z."/>
            <person name="Zhou C."/>
            <person name="Zhu D."/>
            <person name="Lee S."/>
            <person name="Bess C."/>
            <person name="Blankenburg K."/>
            <person name="Forbes L."/>
            <person name="Fu Q."/>
            <person name="Gubbala S."/>
            <person name="Hirani K."/>
            <person name="Jayaseelan J.C."/>
            <person name="Lara F."/>
            <person name="Munidasa M."/>
            <person name="Palculict T."/>
            <person name="Patil S."/>
            <person name="Pu L.-L."/>
            <person name="Saada N."/>
            <person name="Tang L."/>
            <person name="Weissenberger G."/>
            <person name="Zhu Y."/>
            <person name="Hemphill L."/>
            <person name="Shang Y."/>
            <person name="Youmans B."/>
            <person name="Ayvaz T."/>
            <person name="Ross M."/>
            <person name="Santibanez J."/>
            <person name="Aqrawi P."/>
            <person name="Gross S."/>
            <person name="Joshi V."/>
            <person name="Fowler G."/>
            <person name="Nazareth L."/>
            <person name="Reid J."/>
            <person name="Worley K."/>
            <person name="Petrosino J."/>
            <person name="Highlander S."/>
            <person name="Gibbs R."/>
        </authorList>
    </citation>
    <scope>NUCLEOTIDE SEQUENCE [LARGE SCALE GENOMIC DNA]</scope>
    <source>
        <strain evidence="2 3">ATCC 12755</strain>
    </source>
</reference>
<evidence type="ECO:0000256" key="1">
    <source>
        <dbReference type="SAM" id="MobiDB-lite"/>
    </source>
</evidence>
<dbReference type="HOGENOM" id="CLU_3308990_0_0_9"/>
<dbReference type="AlphaFoldDB" id="F0EH77"/>
<name>F0EH77_ENTCA</name>
<accession>F0EH77</accession>
<evidence type="ECO:0000313" key="2">
    <source>
        <dbReference type="EMBL" id="EGC70594.1"/>
    </source>
</evidence>
<feature type="compositionally biased region" description="Basic residues" evidence="1">
    <location>
        <begin position="8"/>
        <end position="23"/>
    </location>
</feature>
<dbReference type="EMBL" id="AEWT01000006">
    <property type="protein sequence ID" value="EGC70594.1"/>
    <property type="molecule type" value="Genomic_DNA"/>
</dbReference>
<comment type="caution">
    <text evidence="2">The sequence shown here is derived from an EMBL/GenBank/DDBJ whole genome shotgun (WGS) entry which is preliminary data.</text>
</comment>
<feature type="region of interest" description="Disordered" evidence="1">
    <location>
        <begin position="1"/>
        <end position="23"/>
    </location>
</feature>
<sequence>MLYTSKNKQSRNRKKDPFKKRTAKKQFLFSNLIFRLKSS</sequence>
<dbReference type="Proteomes" id="UP000004835">
    <property type="component" value="Unassembled WGS sequence"/>
</dbReference>